<evidence type="ECO:0000313" key="3">
    <source>
        <dbReference type="Proteomes" id="UP000028875"/>
    </source>
</evidence>
<dbReference type="AlphaFoldDB" id="A0A024Q766"/>
<protein>
    <submittedName>
        <fullName evidence="2">Organic hydroperoxide resistance protein OhrA</fullName>
    </submittedName>
</protein>
<dbReference type="Gene3D" id="2.20.25.10">
    <property type="match status" value="1"/>
</dbReference>
<reference evidence="3" key="2">
    <citation type="submission" date="2014-05" db="EMBL/GenBank/DDBJ databases">
        <title>Draft genome sequence of Virgibacillus massiliensis Vm-5.</title>
        <authorList>
            <person name="Khelaifia S."/>
            <person name="Croce O."/>
            <person name="Lagier J.C."/>
            <person name="Raoult D."/>
        </authorList>
    </citation>
    <scope>NUCLEOTIDE SEQUENCE [LARGE SCALE GENOMIC DNA]</scope>
    <source>
        <strain evidence="3">Vm-5</strain>
    </source>
</reference>
<comment type="similarity">
    <text evidence="1">Belongs to the OsmC/Ohr family.</text>
</comment>
<evidence type="ECO:0000256" key="1">
    <source>
        <dbReference type="ARBA" id="ARBA00007378"/>
    </source>
</evidence>
<dbReference type="eggNOG" id="COG1764">
    <property type="taxonomic scope" value="Bacteria"/>
</dbReference>
<keyword evidence="3" id="KW-1185">Reference proteome</keyword>
<dbReference type="STRING" id="1462526.BN990_00307"/>
<dbReference type="Proteomes" id="UP000028875">
    <property type="component" value="Unassembled WGS sequence"/>
</dbReference>
<dbReference type="EMBL" id="CCDP010000001">
    <property type="protein sequence ID" value="CDQ38040.1"/>
    <property type="molecule type" value="Genomic_DNA"/>
</dbReference>
<reference evidence="2 3" key="1">
    <citation type="submission" date="2014-03" db="EMBL/GenBank/DDBJ databases">
        <authorList>
            <person name="Urmite Genomes U."/>
        </authorList>
    </citation>
    <scope>NUCLEOTIDE SEQUENCE [LARGE SCALE GENOMIC DNA]</scope>
    <source>
        <strain evidence="2 3">Vm-5</strain>
    </source>
</reference>
<accession>A0A024Q766</accession>
<sequence length="141" mass="15101">MKPMFTTTVSSVGGRNGKIVSSDGRLEHDIAMPGTAKAKEKPEATNPEQLFAAGYAACFGSALEMTANQQKIDLDSEVIAHVSMYKDEKDNGFKLGVKLEVIGTGITQTTLDNLVEKAHHVCPYSKATTGNVEVELITSVK</sequence>
<organism evidence="2 3">
    <name type="scientific">Virgibacillus massiliensis</name>
    <dbReference type="NCBI Taxonomy" id="1462526"/>
    <lineage>
        <taxon>Bacteria</taxon>
        <taxon>Bacillati</taxon>
        <taxon>Bacillota</taxon>
        <taxon>Bacilli</taxon>
        <taxon>Bacillales</taxon>
        <taxon>Bacillaceae</taxon>
        <taxon>Virgibacillus</taxon>
    </lineage>
</organism>
<dbReference type="InterPro" id="IPR036102">
    <property type="entry name" value="OsmC/Ohrsf"/>
</dbReference>
<name>A0A024Q766_9BACI</name>
<dbReference type="Pfam" id="PF02566">
    <property type="entry name" value="OsmC"/>
    <property type="match status" value="1"/>
</dbReference>
<dbReference type="InterPro" id="IPR019953">
    <property type="entry name" value="OHR"/>
</dbReference>
<comment type="caution">
    <text evidence="2">The sequence shown here is derived from an EMBL/GenBank/DDBJ whole genome shotgun (WGS) entry which is preliminary data.</text>
</comment>
<evidence type="ECO:0000313" key="2">
    <source>
        <dbReference type="EMBL" id="CDQ38040.1"/>
    </source>
</evidence>
<dbReference type="InterPro" id="IPR015946">
    <property type="entry name" value="KH_dom-like_a/b"/>
</dbReference>
<dbReference type="SUPFAM" id="SSF82784">
    <property type="entry name" value="OsmC-like"/>
    <property type="match status" value="1"/>
</dbReference>
<dbReference type="NCBIfam" id="TIGR03561">
    <property type="entry name" value="organ_hyd_perox"/>
    <property type="match status" value="1"/>
</dbReference>
<dbReference type="PANTHER" id="PTHR33797:SF2">
    <property type="entry name" value="ORGANIC HYDROPEROXIDE RESISTANCE PROTEIN-LIKE"/>
    <property type="match status" value="1"/>
</dbReference>
<dbReference type="InterPro" id="IPR003718">
    <property type="entry name" value="OsmC/Ohr_fam"/>
</dbReference>
<dbReference type="GO" id="GO:0006979">
    <property type="term" value="P:response to oxidative stress"/>
    <property type="evidence" value="ECO:0007669"/>
    <property type="project" value="InterPro"/>
</dbReference>
<proteinExistence type="inferred from homology"/>
<gene>
    <name evidence="2" type="primary">ohrA</name>
    <name evidence="2" type="ORF">BN990_00307</name>
</gene>
<dbReference type="Gene3D" id="3.30.300.20">
    <property type="match status" value="1"/>
</dbReference>
<dbReference type="PANTHER" id="PTHR33797">
    <property type="entry name" value="ORGANIC HYDROPEROXIDE RESISTANCE PROTEIN-LIKE"/>
    <property type="match status" value="1"/>
</dbReference>